<dbReference type="SUPFAM" id="SSF56112">
    <property type="entry name" value="Protein kinase-like (PK-like)"/>
    <property type="match status" value="1"/>
</dbReference>
<evidence type="ECO:0000313" key="4">
    <source>
        <dbReference type="Proteomes" id="UP000094527"/>
    </source>
</evidence>
<keyword evidence="1" id="KW-0067">ATP-binding</keyword>
<organism evidence="3 4">
    <name type="scientific">Orchesella cincta</name>
    <name type="common">Springtail</name>
    <name type="synonym">Podura cincta</name>
    <dbReference type="NCBI Taxonomy" id="48709"/>
    <lineage>
        <taxon>Eukaryota</taxon>
        <taxon>Metazoa</taxon>
        <taxon>Ecdysozoa</taxon>
        <taxon>Arthropoda</taxon>
        <taxon>Hexapoda</taxon>
        <taxon>Collembola</taxon>
        <taxon>Entomobryomorpha</taxon>
        <taxon>Entomobryoidea</taxon>
        <taxon>Orchesellidae</taxon>
        <taxon>Orchesellinae</taxon>
        <taxon>Orchesella</taxon>
    </lineage>
</organism>
<dbReference type="STRING" id="48709.A0A1D2N9D2"/>
<dbReference type="OrthoDB" id="5800476at2759"/>
<protein>
    <submittedName>
        <fullName evidence="3">Casein kinase I isoform alpha</fullName>
    </submittedName>
</protein>
<dbReference type="EMBL" id="LJIJ01000136">
    <property type="protein sequence ID" value="ODN01873.1"/>
    <property type="molecule type" value="Genomic_DNA"/>
</dbReference>
<dbReference type="PROSITE" id="PS00107">
    <property type="entry name" value="PROTEIN_KINASE_ATP"/>
    <property type="match status" value="1"/>
</dbReference>
<dbReference type="Gene3D" id="3.30.200.20">
    <property type="entry name" value="Phosphorylase Kinase, domain 1"/>
    <property type="match status" value="1"/>
</dbReference>
<keyword evidence="4" id="KW-1185">Reference proteome</keyword>
<evidence type="ECO:0000259" key="2">
    <source>
        <dbReference type="PROSITE" id="PS50011"/>
    </source>
</evidence>
<keyword evidence="3" id="KW-0418">Kinase</keyword>
<dbReference type="InterPro" id="IPR017441">
    <property type="entry name" value="Protein_kinase_ATP_BS"/>
</dbReference>
<gene>
    <name evidence="3" type="ORF">Ocin01_04812</name>
</gene>
<feature type="domain" description="Protein kinase" evidence="2">
    <location>
        <begin position="23"/>
        <end position="106"/>
    </location>
</feature>
<dbReference type="GO" id="GO:0004672">
    <property type="term" value="F:protein kinase activity"/>
    <property type="evidence" value="ECO:0007669"/>
    <property type="project" value="InterPro"/>
</dbReference>
<dbReference type="InterPro" id="IPR000719">
    <property type="entry name" value="Prot_kinase_dom"/>
</dbReference>
<sequence>MSSSYSLRNYNLEELVVGVGEKYKLVEKIGSGSFGHIYLATNISNANEQVAVKVERKGQEMLLNEHRVYSAVQGIGAPVPQLKWYGPDVRQGFDINILVMELLGNS</sequence>
<dbReference type="PROSITE" id="PS50011">
    <property type="entry name" value="PROTEIN_KINASE_DOM"/>
    <property type="match status" value="1"/>
</dbReference>
<dbReference type="Proteomes" id="UP000094527">
    <property type="component" value="Unassembled WGS sequence"/>
</dbReference>
<comment type="caution">
    <text evidence="3">The sequence shown here is derived from an EMBL/GenBank/DDBJ whole genome shotgun (WGS) entry which is preliminary data.</text>
</comment>
<dbReference type="AlphaFoldDB" id="A0A1D2N9D2"/>
<evidence type="ECO:0000313" key="3">
    <source>
        <dbReference type="EMBL" id="ODN01873.1"/>
    </source>
</evidence>
<reference evidence="3 4" key="1">
    <citation type="journal article" date="2016" name="Genome Biol. Evol.">
        <title>Gene Family Evolution Reflects Adaptation to Soil Environmental Stressors in the Genome of the Collembolan Orchesella cincta.</title>
        <authorList>
            <person name="Faddeeva-Vakhrusheva A."/>
            <person name="Derks M.F."/>
            <person name="Anvar S.Y."/>
            <person name="Agamennone V."/>
            <person name="Suring W."/>
            <person name="Smit S."/>
            <person name="van Straalen N.M."/>
            <person name="Roelofs D."/>
        </authorList>
    </citation>
    <scope>NUCLEOTIDE SEQUENCE [LARGE SCALE GENOMIC DNA]</scope>
    <source>
        <tissue evidence="3">Mixed pool</tissue>
    </source>
</reference>
<keyword evidence="1" id="KW-0547">Nucleotide-binding</keyword>
<accession>A0A1D2N9D2</accession>
<keyword evidence="3" id="KW-0808">Transferase</keyword>
<feature type="binding site" evidence="1">
    <location>
        <position position="53"/>
    </location>
    <ligand>
        <name>ATP</name>
        <dbReference type="ChEBI" id="CHEBI:30616"/>
    </ligand>
</feature>
<name>A0A1D2N9D2_ORCCI</name>
<evidence type="ECO:0000256" key="1">
    <source>
        <dbReference type="PROSITE-ProRule" id="PRU10141"/>
    </source>
</evidence>
<dbReference type="InterPro" id="IPR011009">
    <property type="entry name" value="Kinase-like_dom_sf"/>
</dbReference>
<proteinExistence type="predicted"/>
<dbReference type="GO" id="GO:0005524">
    <property type="term" value="F:ATP binding"/>
    <property type="evidence" value="ECO:0007669"/>
    <property type="project" value="UniProtKB-UniRule"/>
</dbReference>